<dbReference type="STRING" id="1550241.MA03_04435"/>
<dbReference type="RefSeq" id="WP_052884119.1">
    <property type="nucleotide sequence ID" value="NZ_CP009961.1"/>
</dbReference>
<accession>A0A0F7FIB7</accession>
<dbReference type="KEGG" id="thf:MA03_04435"/>
<dbReference type="AlphaFoldDB" id="A0A0F7FIB7"/>
<name>A0A0F7FIB7_9CREN</name>
<sequence>MELEAQVRTSSEAYRVIREARRNGYRKIILYVPAQDPAGAAEVVRGALAEASFLTVEVRVMRDAGRSNNNR</sequence>
<evidence type="ECO:0000313" key="1">
    <source>
        <dbReference type="EMBL" id="AKG38678.1"/>
    </source>
</evidence>
<dbReference type="Proteomes" id="UP000067434">
    <property type="component" value="Chromosome"/>
</dbReference>
<dbReference type="GeneID" id="25401452"/>
<gene>
    <name evidence="1" type="ORF">MA03_04435</name>
</gene>
<proteinExistence type="predicted"/>
<reference evidence="1 2" key="1">
    <citation type="journal article" date="2015" name="Stand. Genomic Sci.">
        <title>Complete genome sequence of and proposal of Thermofilum uzonense sp. nov. a novel hyperthermophilic crenarchaeon and emended description of the genus Thermofilum.</title>
        <authorList>
            <person name="Toshchakov S.V."/>
            <person name="Korzhenkov A.A."/>
            <person name="Samarov N.I."/>
            <person name="Mazunin I.O."/>
            <person name="Mozhey O.I."/>
            <person name="Shmyr I.S."/>
            <person name="Derbikova K.S."/>
            <person name="Taranov E.A."/>
            <person name="Dominova I.N."/>
            <person name="Bonch-Osmolovskaya E.A."/>
            <person name="Patrushev M.V."/>
            <person name="Podosokorskaya O.A."/>
            <person name="Kublanov I.V."/>
        </authorList>
    </citation>
    <scope>NUCLEOTIDE SEQUENCE [LARGE SCALE GENOMIC DNA]</scope>
    <source>
        <strain evidence="1 2">1807-2</strain>
    </source>
</reference>
<protein>
    <submittedName>
        <fullName evidence="1">Uncharacterized protein</fullName>
    </submittedName>
</protein>
<evidence type="ECO:0000313" key="2">
    <source>
        <dbReference type="Proteomes" id="UP000067434"/>
    </source>
</evidence>
<dbReference type="EMBL" id="CP009961">
    <property type="protein sequence ID" value="AKG38678.1"/>
    <property type="molecule type" value="Genomic_DNA"/>
</dbReference>
<keyword evidence="2" id="KW-1185">Reference proteome</keyword>
<organism evidence="1 2">
    <name type="scientific">Infirmifilum uzonense</name>
    <dbReference type="NCBI Taxonomy" id="1550241"/>
    <lineage>
        <taxon>Archaea</taxon>
        <taxon>Thermoproteota</taxon>
        <taxon>Thermoprotei</taxon>
        <taxon>Thermofilales</taxon>
        <taxon>Thermofilaceae</taxon>
        <taxon>Infirmifilum</taxon>
    </lineage>
</organism>
<dbReference type="HOGENOM" id="CLU_2730616_0_0_2"/>